<name>A0A6D2L8J4_9BRAS</name>
<organism evidence="2 3">
    <name type="scientific">Microthlaspi erraticum</name>
    <dbReference type="NCBI Taxonomy" id="1685480"/>
    <lineage>
        <taxon>Eukaryota</taxon>
        <taxon>Viridiplantae</taxon>
        <taxon>Streptophyta</taxon>
        <taxon>Embryophyta</taxon>
        <taxon>Tracheophyta</taxon>
        <taxon>Spermatophyta</taxon>
        <taxon>Magnoliopsida</taxon>
        <taxon>eudicotyledons</taxon>
        <taxon>Gunneridae</taxon>
        <taxon>Pentapetalae</taxon>
        <taxon>rosids</taxon>
        <taxon>malvids</taxon>
        <taxon>Brassicales</taxon>
        <taxon>Brassicaceae</taxon>
        <taxon>Coluteocarpeae</taxon>
        <taxon>Microthlaspi</taxon>
    </lineage>
</organism>
<protein>
    <submittedName>
        <fullName evidence="2">Uncharacterized protein</fullName>
    </submittedName>
</protein>
<sequence length="143" mass="16421">MSGEVHIPYILFEIPSNFRCGIFIPNMPPRDDGSLAIDLAGAIDWRTDQQTNHCNLPELSKMTEPEPHRQTNLATSDQHRTETQTEKSKDTWAKPLIKRPSSDRKGRDNCFKDAREAPSVQGKVTRNQILYHTPPPRHCYNRN</sequence>
<accession>A0A6D2L8J4</accession>
<keyword evidence="3" id="KW-1185">Reference proteome</keyword>
<reference evidence="2" key="1">
    <citation type="submission" date="2020-01" db="EMBL/GenBank/DDBJ databases">
        <authorList>
            <person name="Mishra B."/>
        </authorList>
    </citation>
    <scope>NUCLEOTIDE SEQUENCE [LARGE SCALE GENOMIC DNA]</scope>
</reference>
<feature type="compositionally biased region" description="Basic and acidic residues" evidence="1">
    <location>
        <begin position="77"/>
        <end position="92"/>
    </location>
</feature>
<dbReference type="AlphaFoldDB" id="A0A6D2L8J4"/>
<feature type="region of interest" description="Disordered" evidence="1">
    <location>
        <begin position="58"/>
        <end position="120"/>
    </location>
</feature>
<feature type="compositionally biased region" description="Basic and acidic residues" evidence="1">
    <location>
        <begin position="100"/>
        <end position="116"/>
    </location>
</feature>
<gene>
    <name evidence="2" type="ORF">MERR_LOCUS49397</name>
</gene>
<evidence type="ECO:0000256" key="1">
    <source>
        <dbReference type="SAM" id="MobiDB-lite"/>
    </source>
</evidence>
<evidence type="ECO:0000313" key="3">
    <source>
        <dbReference type="Proteomes" id="UP000467841"/>
    </source>
</evidence>
<proteinExistence type="predicted"/>
<dbReference type="Proteomes" id="UP000467841">
    <property type="component" value="Unassembled WGS sequence"/>
</dbReference>
<evidence type="ECO:0000313" key="2">
    <source>
        <dbReference type="EMBL" id="CAA7062161.1"/>
    </source>
</evidence>
<dbReference type="EMBL" id="CACVBM020001928">
    <property type="protein sequence ID" value="CAA7062161.1"/>
    <property type="molecule type" value="Genomic_DNA"/>
</dbReference>
<comment type="caution">
    <text evidence="2">The sequence shown here is derived from an EMBL/GenBank/DDBJ whole genome shotgun (WGS) entry which is preliminary data.</text>
</comment>